<feature type="region of interest" description="Disordered" evidence="1">
    <location>
        <begin position="186"/>
        <end position="220"/>
    </location>
</feature>
<proteinExistence type="predicted"/>
<feature type="compositionally biased region" description="Basic and acidic residues" evidence="1">
    <location>
        <begin position="206"/>
        <end position="220"/>
    </location>
</feature>
<evidence type="ECO:0000259" key="2">
    <source>
        <dbReference type="Pfam" id="PF24623"/>
    </source>
</evidence>
<gene>
    <name evidence="3" type="ORF">GCM10010406_21530</name>
</gene>
<dbReference type="Proteomes" id="UP001501358">
    <property type="component" value="Unassembled WGS sequence"/>
</dbReference>
<evidence type="ECO:0000256" key="1">
    <source>
        <dbReference type="SAM" id="MobiDB-lite"/>
    </source>
</evidence>
<feature type="compositionally biased region" description="Basic residues" evidence="1">
    <location>
        <begin position="187"/>
        <end position="197"/>
    </location>
</feature>
<accession>A0ABP5YPT6</accession>
<keyword evidence="4" id="KW-1185">Reference proteome</keyword>
<feature type="domain" description="DNA-binding phage zinc finger" evidence="2">
    <location>
        <begin position="164"/>
        <end position="214"/>
    </location>
</feature>
<dbReference type="EMBL" id="BAAATA010000009">
    <property type="protein sequence ID" value="GAA2484970.1"/>
    <property type="molecule type" value="Genomic_DNA"/>
</dbReference>
<organism evidence="3 4">
    <name type="scientific">Streptomyces thermolineatus</name>
    <dbReference type="NCBI Taxonomy" id="44033"/>
    <lineage>
        <taxon>Bacteria</taxon>
        <taxon>Bacillati</taxon>
        <taxon>Actinomycetota</taxon>
        <taxon>Actinomycetes</taxon>
        <taxon>Kitasatosporales</taxon>
        <taxon>Streptomycetaceae</taxon>
        <taxon>Streptomyces</taxon>
    </lineage>
</organism>
<comment type="caution">
    <text evidence="3">The sequence shown here is derived from an EMBL/GenBank/DDBJ whole genome shotgun (WGS) entry which is preliminary data.</text>
</comment>
<evidence type="ECO:0000313" key="4">
    <source>
        <dbReference type="Proteomes" id="UP001501358"/>
    </source>
</evidence>
<sequence length="240" mass="26182">MNQTITFDEIGRLLGLAAARDQRTVGDADILAWHDDLNAAGVTFDDAKTALTRFYAIDMAALKSEHRRRVTSPDLIDLVRKIRAERLANFTYQPADDDNDPKRYLWRLRGQLAAVANGRVAPPSQRPALTGGPAPAVALRLRLAGAFGRVPDADDDSTENKVIPIGPMTVQCPDCQARIGRPCKTARTGKARPKAHAARIAASRGEAPRDREAAQADIERRRAAALRALEAMPDTTRSTQ</sequence>
<reference evidence="4" key="1">
    <citation type="journal article" date="2019" name="Int. J. Syst. Evol. Microbiol.">
        <title>The Global Catalogue of Microorganisms (GCM) 10K type strain sequencing project: providing services to taxonomists for standard genome sequencing and annotation.</title>
        <authorList>
            <consortium name="The Broad Institute Genomics Platform"/>
            <consortium name="The Broad Institute Genome Sequencing Center for Infectious Disease"/>
            <person name="Wu L."/>
            <person name="Ma J."/>
        </authorList>
    </citation>
    <scope>NUCLEOTIDE SEQUENCE [LARGE SCALE GENOMIC DNA]</scope>
    <source>
        <strain evidence="4">JCM 6307</strain>
    </source>
</reference>
<dbReference type="RefSeq" id="WP_344382964.1">
    <property type="nucleotide sequence ID" value="NZ_BAAATA010000009.1"/>
</dbReference>
<protein>
    <recommendedName>
        <fullName evidence="2">DNA-binding phage zinc finger domain-containing protein</fullName>
    </recommendedName>
</protein>
<name>A0ABP5YPT6_9ACTN</name>
<dbReference type="InterPro" id="IPR056911">
    <property type="entry name" value="Phage_Znf_bind_put"/>
</dbReference>
<dbReference type="Pfam" id="PF24623">
    <property type="entry name" value="Phage_zn_bind_8"/>
    <property type="match status" value="1"/>
</dbReference>
<evidence type="ECO:0000313" key="3">
    <source>
        <dbReference type="EMBL" id="GAA2484970.1"/>
    </source>
</evidence>